<name>A0ABP1QYG9_9HEXA</name>
<dbReference type="CDD" id="cd01671">
    <property type="entry name" value="CARD"/>
    <property type="match status" value="1"/>
</dbReference>
<accession>A0ABP1QYG9</accession>
<keyword evidence="2" id="KW-1185">Reference proteome</keyword>
<dbReference type="InterPro" id="IPR011029">
    <property type="entry name" value="DEATH-like_dom_sf"/>
</dbReference>
<gene>
    <name evidence="1" type="ORF">ODALV1_LOCUS16598</name>
</gene>
<dbReference type="Proteomes" id="UP001642540">
    <property type="component" value="Unassembled WGS sequence"/>
</dbReference>
<dbReference type="EMBL" id="CAXLJM020000050">
    <property type="protein sequence ID" value="CAL8114747.1"/>
    <property type="molecule type" value="Genomic_DNA"/>
</dbReference>
<reference evidence="1 2" key="1">
    <citation type="submission" date="2024-08" db="EMBL/GenBank/DDBJ databases">
        <authorList>
            <person name="Cucini C."/>
            <person name="Frati F."/>
        </authorList>
    </citation>
    <scope>NUCLEOTIDE SEQUENCE [LARGE SCALE GENOMIC DNA]</scope>
</reference>
<evidence type="ECO:0008006" key="3">
    <source>
        <dbReference type="Google" id="ProtNLM"/>
    </source>
</evidence>
<organism evidence="1 2">
    <name type="scientific">Orchesella dallaii</name>
    <dbReference type="NCBI Taxonomy" id="48710"/>
    <lineage>
        <taxon>Eukaryota</taxon>
        <taxon>Metazoa</taxon>
        <taxon>Ecdysozoa</taxon>
        <taxon>Arthropoda</taxon>
        <taxon>Hexapoda</taxon>
        <taxon>Collembola</taxon>
        <taxon>Entomobryomorpha</taxon>
        <taxon>Entomobryoidea</taxon>
        <taxon>Orchesellidae</taxon>
        <taxon>Orchesellinae</taxon>
        <taxon>Orchesella</taxon>
    </lineage>
</organism>
<evidence type="ECO:0000313" key="1">
    <source>
        <dbReference type="EMBL" id="CAL8114747.1"/>
    </source>
</evidence>
<protein>
    <recommendedName>
        <fullName evidence="3">CARD domain-containing protein</fullName>
    </recommendedName>
</protein>
<comment type="caution">
    <text evidence="1">The sequence shown here is derived from an EMBL/GenBank/DDBJ whole genome shotgun (WGS) entry which is preliminary data.</text>
</comment>
<proteinExistence type="predicted"/>
<dbReference type="SUPFAM" id="SSF47986">
    <property type="entry name" value="DEATH domain"/>
    <property type="match status" value="1"/>
</dbReference>
<sequence length="398" mass="44974">MEPWQASHIKTHLADLLEQTYCNTTLLSLLNSRGILSDDDISSLTKYNCGERKEQSLLLYEIVQTRRNSYSALIDALRKTNQSGSLRILEQALYQQQNMVLCDVSEMSQTYFSSDLSQQADYKTFLNLNQNKDNRATTSHRMKKHQIDHINNNLSHLIVGTFCNASLLSNLITKGILTTEEMHELEIKAKTHGNAEASLALYEKCKTRSGGFEALLQALEDSCQSGMVKILKSLSTGGTINPSSVRDRLSLPTGSTTCSVVQQSTATSRNLHPDLFDGNHQQRHIFSIPPTHGFDTFSEYKYNNNMPGFLPPKRADMINQRQHYDQFSDYIPLQNRHGGRLHAQTHGILGSIQNYNTFEDGDNTPLIDDELNQRQNRWSRSVICCSGWTLFHCSCCNG</sequence>
<dbReference type="Gene3D" id="1.10.533.10">
    <property type="entry name" value="Death Domain, Fas"/>
    <property type="match status" value="2"/>
</dbReference>
<evidence type="ECO:0000313" key="2">
    <source>
        <dbReference type="Proteomes" id="UP001642540"/>
    </source>
</evidence>